<organism evidence="3 4">
    <name type="scientific">Dothistroma septosporum (strain NZE10 / CBS 128990)</name>
    <name type="common">Red band needle blight fungus</name>
    <name type="synonym">Mycosphaerella pini</name>
    <dbReference type="NCBI Taxonomy" id="675120"/>
    <lineage>
        <taxon>Eukaryota</taxon>
        <taxon>Fungi</taxon>
        <taxon>Dikarya</taxon>
        <taxon>Ascomycota</taxon>
        <taxon>Pezizomycotina</taxon>
        <taxon>Dothideomycetes</taxon>
        <taxon>Dothideomycetidae</taxon>
        <taxon>Mycosphaerellales</taxon>
        <taxon>Mycosphaerellaceae</taxon>
        <taxon>Dothistroma</taxon>
    </lineage>
</organism>
<dbReference type="Proteomes" id="UP000016933">
    <property type="component" value="Unassembled WGS sequence"/>
</dbReference>
<dbReference type="PANTHER" id="PTHR47706">
    <property type="entry name" value="NMRA-LIKE FAMILY PROTEIN"/>
    <property type="match status" value="1"/>
</dbReference>
<name>N1PRS6_DOTSN</name>
<dbReference type="AlphaFoldDB" id="N1PRS6"/>
<evidence type="ECO:0008006" key="5">
    <source>
        <dbReference type="Google" id="ProtNLM"/>
    </source>
</evidence>
<dbReference type="Gene3D" id="3.40.50.720">
    <property type="entry name" value="NAD(P)-binding Rossmann-like Domain"/>
    <property type="match status" value="1"/>
</dbReference>
<keyword evidence="1" id="KW-0521">NADP</keyword>
<dbReference type="STRING" id="675120.N1PRS6"/>
<protein>
    <recommendedName>
        <fullName evidence="5">NmrA-like domain-containing protein</fullName>
    </recommendedName>
</protein>
<reference evidence="3 4" key="2">
    <citation type="journal article" date="2012" name="PLoS Pathog.">
        <title>Diverse lifestyles and strategies of plant pathogenesis encoded in the genomes of eighteen Dothideomycetes fungi.</title>
        <authorList>
            <person name="Ohm R.A."/>
            <person name="Feau N."/>
            <person name="Henrissat B."/>
            <person name="Schoch C.L."/>
            <person name="Horwitz B.A."/>
            <person name="Barry K.W."/>
            <person name="Condon B.J."/>
            <person name="Copeland A.C."/>
            <person name="Dhillon B."/>
            <person name="Glaser F."/>
            <person name="Hesse C.N."/>
            <person name="Kosti I."/>
            <person name="LaButti K."/>
            <person name="Lindquist E.A."/>
            <person name="Lucas S."/>
            <person name="Salamov A.A."/>
            <person name="Bradshaw R.E."/>
            <person name="Ciuffetti L."/>
            <person name="Hamelin R.C."/>
            <person name="Kema G.H.J."/>
            <person name="Lawrence C."/>
            <person name="Scott J.A."/>
            <person name="Spatafora J.W."/>
            <person name="Turgeon B.G."/>
            <person name="de Wit P.J.G.M."/>
            <person name="Zhong S."/>
            <person name="Goodwin S.B."/>
            <person name="Grigoriev I.V."/>
        </authorList>
    </citation>
    <scope>NUCLEOTIDE SEQUENCE [LARGE SCALE GENOMIC DNA]</scope>
    <source>
        <strain evidence="4">NZE10 / CBS 128990</strain>
    </source>
</reference>
<dbReference type="PANTHER" id="PTHR47706:SF7">
    <property type="entry name" value="CIPA-LIKE, PUTATIVE (AFU_ORTHOLOGUE AFUA_1G01630)-RELATED"/>
    <property type="match status" value="1"/>
</dbReference>
<keyword evidence="4" id="KW-1185">Reference proteome</keyword>
<keyword evidence="2" id="KW-0560">Oxidoreductase</keyword>
<evidence type="ECO:0000313" key="4">
    <source>
        <dbReference type="Proteomes" id="UP000016933"/>
    </source>
</evidence>
<dbReference type="EMBL" id="KB446537">
    <property type="protein sequence ID" value="EME46092.1"/>
    <property type="molecule type" value="Genomic_DNA"/>
</dbReference>
<dbReference type="eggNOG" id="ENOG502QTQ8">
    <property type="taxonomic scope" value="Eukaryota"/>
</dbReference>
<sequence>MARELLKSGKHNITAIPRVDSQSKLADGVNIKHIDYDKHGTIVGVLHGRNVRIITLSIPAHHSESKFVQEACGTGVPWIIPNDWSPDTADESLVRDVPYRLYSWRRK</sequence>
<dbReference type="GO" id="GO:0016491">
    <property type="term" value="F:oxidoreductase activity"/>
    <property type="evidence" value="ECO:0007669"/>
    <property type="project" value="UniProtKB-KW"/>
</dbReference>
<accession>N1PRS6</accession>
<proteinExistence type="predicted"/>
<evidence type="ECO:0000313" key="3">
    <source>
        <dbReference type="EMBL" id="EME46092.1"/>
    </source>
</evidence>
<dbReference type="HOGENOM" id="CLU_2209946_0_0_1"/>
<dbReference type="InterPro" id="IPR051609">
    <property type="entry name" value="NmrA/Isoflavone_reductase-like"/>
</dbReference>
<evidence type="ECO:0000256" key="1">
    <source>
        <dbReference type="ARBA" id="ARBA00022857"/>
    </source>
</evidence>
<reference evidence="4" key="1">
    <citation type="journal article" date="2012" name="PLoS Genet.">
        <title>The genomes of the fungal plant pathogens Cladosporium fulvum and Dothistroma septosporum reveal adaptation to different hosts and lifestyles but also signatures of common ancestry.</title>
        <authorList>
            <person name="de Wit P.J.G.M."/>
            <person name="van der Burgt A."/>
            <person name="Oekmen B."/>
            <person name="Stergiopoulos I."/>
            <person name="Abd-Elsalam K.A."/>
            <person name="Aerts A.L."/>
            <person name="Bahkali A.H."/>
            <person name="Beenen H.G."/>
            <person name="Chettri P."/>
            <person name="Cox M.P."/>
            <person name="Datema E."/>
            <person name="de Vries R.P."/>
            <person name="Dhillon B."/>
            <person name="Ganley A.R."/>
            <person name="Griffiths S.A."/>
            <person name="Guo Y."/>
            <person name="Hamelin R.C."/>
            <person name="Henrissat B."/>
            <person name="Kabir M.S."/>
            <person name="Jashni M.K."/>
            <person name="Kema G."/>
            <person name="Klaubauf S."/>
            <person name="Lapidus A."/>
            <person name="Levasseur A."/>
            <person name="Lindquist E."/>
            <person name="Mehrabi R."/>
            <person name="Ohm R.A."/>
            <person name="Owen T.J."/>
            <person name="Salamov A."/>
            <person name="Schwelm A."/>
            <person name="Schijlen E."/>
            <person name="Sun H."/>
            <person name="van den Burg H.A."/>
            <person name="van Ham R.C.H.J."/>
            <person name="Zhang S."/>
            <person name="Goodwin S.B."/>
            <person name="Grigoriev I.V."/>
            <person name="Collemare J."/>
            <person name="Bradshaw R.E."/>
        </authorList>
    </citation>
    <scope>NUCLEOTIDE SEQUENCE [LARGE SCALE GENOMIC DNA]</scope>
    <source>
        <strain evidence="4">NZE10 / CBS 128990</strain>
    </source>
</reference>
<dbReference type="OrthoDB" id="419598at2759"/>
<evidence type="ECO:0000256" key="2">
    <source>
        <dbReference type="ARBA" id="ARBA00023002"/>
    </source>
</evidence>
<gene>
    <name evidence="3" type="ORF">DOTSEDRAFT_22201</name>
</gene>